<feature type="transmembrane region" description="Helical" evidence="7">
    <location>
        <begin position="202"/>
        <end position="226"/>
    </location>
</feature>
<dbReference type="EMBL" id="JAAQHG020000055">
    <property type="protein sequence ID" value="KAL1582283.1"/>
    <property type="molecule type" value="Genomic_DNA"/>
</dbReference>
<dbReference type="InterPro" id="IPR059000">
    <property type="entry name" value="ATPase_P-type_domA"/>
</dbReference>
<dbReference type="InterPro" id="IPR018303">
    <property type="entry name" value="ATPase_P-typ_P_site"/>
</dbReference>
<dbReference type="RefSeq" id="XP_069225390.1">
    <property type="nucleotide sequence ID" value="XM_069377769.1"/>
</dbReference>
<dbReference type="Gene3D" id="2.70.150.10">
    <property type="entry name" value="Calcium-transporting ATPase, cytoplasmic transduction domain A"/>
    <property type="match status" value="1"/>
</dbReference>
<dbReference type="InterPro" id="IPR056236">
    <property type="entry name" value="HMA_PCA1"/>
</dbReference>
<evidence type="ECO:0000313" key="10">
    <source>
        <dbReference type="Proteomes" id="UP000803884"/>
    </source>
</evidence>
<dbReference type="Pfam" id="PF00702">
    <property type="entry name" value="Hydrolase"/>
    <property type="match status" value="1"/>
</dbReference>
<evidence type="ECO:0000256" key="7">
    <source>
        <dbReference type="RuleBase" id="RU362081"/>
    </source>
</evidence>
<name>A0AB34KCJ2_9PEZI</name>
<feature type="transmembrane region" description="Helical" evidence="7">
    <location>
        <begin position="141"/>
        <end position="160"/>
    </location>
</feature>
<feature type="transmembrane region" description="Helical" evidence="7">
    <location>
        <begin position="172"/>
        <end position="190"/>
    </location>
</feature>
<dbReference type="Pfam" id="PF00122">
    <property type="entry name" value="E1-E2_ATPase"/>
    <property type="match status" value="1"/>
</dbReference>
<feature type="transmembrane region" description="Helical" evidence="7">
    <location>
        <begin position="431"/>
        <end position="458"/>
    </location>
</feature>
<sequence>MDCSGCAKIAARAFESIPGVSNTSVTFIAGTANCDIDISVTNTTEVMRLVERATKYKVDRLDVTHPSLNLLMDQKSAQEVTRNLPQGVLDCKSISKRQYQVTYNSSVIGARKVLEAFPTATLAPPAQDENTTAGQARLWHVSWLTVIAFCFTIPVVVFSWADPPISERTKLYVSLVLATVVQAIAIPEFYQPALSALIYNRVVEMDMLVVISITAAYAYSMVAFALTLAGKDGETTEPLFETSTLLISLILLGRLIAAYARKRAVDAVSLRSLQPSTAMLVDKSGGSAEIDARLLELGDNLQIGPHAQIVTDATVCSGSSDVDESMITGEAMPIPKFPGDAVVAGTLNGRGTLLVEVDRLPGKNTVTDIADLVQQAQASKPRVQDLADKVAGYFIPVVVSISIIATVIWIVVGLKLRDQSAGLAVGTAITYGIAILAISCPCALGLAVPMVLVIAGGVAARLGIIIKTADVVERGFRCTDVIFDKTGTLTENTLDILEEFIFERDALPSTMIYALVRSMVKDNRHPVSQAIERALKQRDVKPLEVAAIESIPGAGTQCEYHDTVFRGGNQHWLELDNEKVNALAAQGLAVYCVADANGLLAAFGLKTSLRKEAKAAVQNLQSRGIEVHIVSGDGTAAVEAVATDLHISSTNIASRQSPEGKQTYIRRLKQIGKVVLFCGDGSNDAVAVTEAAVGVQIESSSDVTRATADVVLLGDLRGVLDLLDISKAAFHRILFNFLWAALYNVFAILLASGAFVTFRVPPAYAGLGEIVSVVPVVLTAATLLMKQFGKVSRQ</sequence>
<proteinExistence type="inferred from homology"/>
<dbReference type="PROSITE" id="PS00154">
    <property type="entry name" value="ATPASE_E1_E2"/>
    <property type="match status" value="1"/>
</dbReference>
<dbReference type="SUPFAM" id="SSF81665">
    <property type="entry name" value="Calcium ATPase, transmembrane domain M"/>
    <property type="match status" value="1"/>
</dbReference>
<accession>A0AB34KCJ2</accession>
<protein>
    <recommendedName>
        <fullName evidence="8">HMA domain-containing protein</fullName>
    </recommendedName>
</protein>
<dbReference type="FunFam" id="2.70.150.10:FF:000002">
    <property type="entry name" value="Copper-transporting ATPase 1, putative"/>
    <property type="match status" value="1"/>
</dbReference>
<dbReference type="InterPro" id="IPR023298">
    <property type="entry name" value="ATPase_P-typ_TM_dom_sf"/>
</dbReference>
<dbReference type="GeneID" id="96010607"/>
<dbReference type="GO" id="GO:0019829">
    <property type="term" value="F:ATPase-coupled monoatomic cation transmembrane transporter activity"/>
    <property type="evidence" value="ECO:0007669"/>
    <property type="project" value="InterPro"/>
</dbReference>
<dbReference type="Gene3D" id="3.40.1110.10">
    <property type="entry name" value="Calcium-transporting ATPase, cytoplasmic domain N"/>
    <property type="match status" value="1"/>
</dbReference>
<evidence type="ECO:0000259" key="8">
    <source>
        <dbReference type="PROSITE" id="PS50846"/>
    </source>
</evidence>
<feature type="domain" description="HMA" evidence="8">
    <location>
        <begin position="1"/>
        <end position="58"/>
    </location>
</feature>
<dbReference type="GO" id="GO:0005524">
    <property type="term" value="F:ATP binding"/>
    <property type="evidence" value="ECO:0007669"/>
    <property type="project" value="UniProtKB-UniRule"/>
</dbReference>
<dbReference type="InterPro" id="IPR036163">
    <property type="entry name" value="HMA_dom_sf"/>
</dbReference>
<dbReference type="Gene3D" id="3.40.50.1000">
    <property type="entry name" value="HAD superfamily/HAD-like"/>
    <property type="match status" value="1"/>
</dbReference>
<dbReference type="SUPFAM" id="SSF81653">
    <property type="entry name" value="Calcium ATPase, transduction domain A"/>
    <property type="match status" value="1"/>
</dbReference>
<keyword evidence="7" id="KW-0547">Nucleotide-binding</keyword>
<keyword evidence="10" id="KW-1185">Reference proteome</keyword>
<dbReference type="InterPro" id="IPR006121">
    <property type="entry name" value="HMA_dom"/>
</dbReference>
<feature type="transmembrane region" description="Helical" evidence="7">
    <location>
        <begin position="390"/>
        <end position="411"/>
    </location>
</feature>
<dbReference type="InterPro" id="IPR023299">
    <property type="entry name" value="ATPase_P-typ_cyto_dom_N"/>
</dbReference>
<evidence type="ECO:0000256" key="5">
    <source>
        <dbReference type="ARBA" id="ARBA00022989"/>
    </source>
</evidence>
<keyword evidence="3 7" id="KW-0479">Metal-binding</keyword>
<dbReference type="NCBIfam" id="TIGR01494">
    <property type="entry name" value="ATPase_P-type"/>
    <property type="match status" value="2"/>
</dbReference>
<dbReference type="SUPFAM" id="SSF56784">
    <property type="entry name" value="HAD-like"/>
    <property type="match status" value="1"/>
</dbReference>
<dbReference type="SFLD" id="SFLDG00002">
    <property type="entry name" value="C1.7:_P-type_atpase_like"/>
    <property type="match status" value="1"/>
</dbReference>
<keyword evidence="2 7" id="KW-0812">Transmembrane</keyword>
<dbReference type="GO" id="GO:0030003">
    <property type="term" value="P:intracellular monoatomic cation homeostasis"/>
    <property type="evidence" value="ECO:0007669"/>
    <property type="project" value="UniProtKB-ARBA"/>
</dbReference>
<gene>
    <name evidence="9" type="ORF">WHR41_09165</name>
</gene>
<comment type="caution">
    <text evidence="9">The sequence shown here is derived from an EMBL/GenBank/DDBJ whole genome shotgun (WGS) entry which is preliminary data.</text>
</comment>
<evidence type="ECO:0000256" key="2">
    <source>
        <dbReference type="ARBA" id="ARBA00022692"/>
    </source>
</evidence>
<dbReference type="NCBIfam" id="TIGR01525">
    <property type="entry name" value="ATPase-IB_hvy"/>
    <property type="match status" value="1"/>
</dbReference>
<evidence type="ECO:0000256" key="6">
    <source>
        <dbReference type="ARBA" id="ARBA00023136"/>
    </source>
</evidence>
<dbReference type="Pfam" id="PF24534">
    <property type="entry name" value="HMA_PCA1"/>
    <property type="match status" value="1"/>
</dbReference>
<reference evidence="9 10" key="1">
    <citation type="journal article" date="2020" name="Microbiol. Resour. Announc.">
        <title>Draft Genome Sequence of a Cladosporium Species Isolated from the Mesophotic Ascidian Didemnum maculosum.</title>
        <authorList>
            <person name="Gioti A."/>
            <person name="Siaperas R."/>
            <person name="Nikolaivits E."/>
            <person name="Le Goff G."/>
            <person name="Ouazzani J."/>
            <person name="Kotoulas G."/>
            <person name="Topakas E."/>
        </authorList>
    </citation>
    <scope>NUCLEOTIDE SEQUENCE [LARGE SCALE GENOMIC DNA]</scope>
    <source>
        <strain evidence="9 10">TM138-S3</strain>
    </source>
</reference>
<dbReference type="SFLD" id="SFLDS00003">
    <property type="entry name" value="Haloacid_Dehalogenase"/>
    <property type="match status" value="1"/>
</dbReference>
<dbReference type="SFLD" id="SFLDF00027">
    <property type="entry name" value="p-type_atpase"/>
    <property type="match status" value="1"/>
</dbReference>
<dbReference type="PROSITE" id="PS50846">
    <property type="entry name" value="HMA_2"/>
    <property type="match status" value="1"/>
</dbReference>
<keyword evidence="5 7" id="KW-1133">Transmembrane helix</keyword>
<dbReference type="InterPro" id="IPR008250">
    <property type="entry name" value="ATPase_P-typ_transduc_dom_A_sf"/>
</dbReference>
<dbReference type="PANTHER" id="PTHR46594:SF4">
    <property type="entry name" value="P-TYPE CATION-TRANSPORTING ATPASE"/>
    <property type="match status" value="1"/>
</dbReference>
<dbReference type="NCBIfam" id="TIGR01511">
    <property type="entry name" value="ATPase-IB1_Cu"/>
    <property type="match status" value="1"/>
</dbReference>
<dbReference type="GO" id="GO:0016887">
    <property type="term" value="F:ATP hydrolysis activity"/>
    <property type="evidence" value="ECO:0007669"/>
    <property type="project" value="InterPro"/>
</dbReference>
<organism evidence="9 10">
    <name type="scientific">Cladosporium halotolerans</name>
    <dbReference type="NCBI Taxonomy" id="1052096"/>
    <lineage>
        <taxon>Eukaryota</taxon>
        <taxon>Fungi</taxon>
        <taxon>Dikarya</taxon>
        <taxon>Ascomycota</taxon>
        <taxon>Pezizomycotina</taxon>
        <taxon>Dothideomycetes</taxon>
        <taxon>Dothideomycetidae</taxon>
        <taxon>Cladosporiales</taxon>
        <taxon>Cladosporiaceae</taxon>
        <taxon>Cladosporium</taxon>
    </lineage>
</organism>
<dbReference type="InterPro" id="IPR036412">
    <property type="entry name" value="HAD-like_sf"/>
</dbReference>
<evidence type="ECO:0000256" key="4">
    <source>
        <dbReference type="ARBA" id="ARBA00022967"/>
    </source>
</evidence>
<feature type="transmembrane region" description="Helical" evidence="7">
    <location>
        <begin position="238"/>
        <end position="257"/>
    </location>
</feature>
<feature type="transmembrane region" description="Helical" evidence="7">
    <location>
        <begin position="764"/>
        <end position="785"/>
    </location>
</feature>
<dbReference type="PRINTS" id="PR00119">
    <property type="entry name" value="CATATPASE"/>
</dbReference>
<dbReference type="InterPro" id="IPR044492">
    <property type="entry name" value="P_typ_ATPase_HD_dom"/>
</dbReference>
<feature type="transmembrane region" description="Helical" evidence="7">
    <location>
        <begin position="733"/>
        <end position="758"/>
    </location>
</feature>
<dbReference type="Proteomes" id="UP000803884">
    <property type="component" value="Unassembled WGS sequence"/>
</dbReference>
<dbReference type="InterPro" id="IPR027256">
    <property type="entry name" value="P-typ_ATPase_IB"/>
</dbReference>
<dbReference type="InterPro" id="IPR023214">
    <property type="entry name" value="HAD_sf"/>
</dbReference>
<dbReference type="InterPro" id="IPR001757">
    <property type="entry name" value="P_typ_ATPase"/>
</dbReference>
<comment type="subcellular location">
    <subcellularLocation>
        <location evidence="1 7">Membrane</location>
    </subcellularLocation>
</comment>
<keyword evidence="6 7" id="KW-0472">Membrane</keyword>
<dbReference type="CDD" id="cd00371">
    <property type="entry name" value="HMA"/>
    <property type="match status" value="1"/>
</dbReference>
<keyword evidence="4" id="KW-1278">Translocase</keyword>
<dbReference type="Gene3D" id="3.30.70.100">
    <property type="match status" value="1"/>
</dbReference>
<evidence type="ECO:0000256" key="3">
    <source>
        <dbReference type="ARBA" id="ARBA00022723"/>
    </source>
</evidence>
<dbReference type="GO" id="GO:0016020">
    <property type="term" value="C:membrane"/>
    <property type="evidence" value="ECO:0007669"/>
    <property type="project" value="UniProtKB-SubCell"/>
</dbReference>
<dbReference type="GO" id="GO:0046872">
    <property type="term" value="F:metal ion binding"/>
    <property type="evidence" value="ECO:0007669"/>
    <property type="project" value="UniProtKB-KW"/>
</dbReference>
<dbReference type="PANTHER" id="PTHR46594">
    <property type="entry name" value="P-TYPE CATION-TRANSPORTING ATPASE"/>
    <property type="match status" value="1"/>
</dbReference>
<evidence type="ECO:0000256" key="1">
    <source>
        <dbReference type="ARBA" id="ARBA00004370"/>
    </source>
</evidence>
<evidence type="ECO:0000313" key="9">
    <source>
        <dbReference type="EMBL" id="KAL1582283.1"/>
    </source>
</evidence>
<comment type="similarity">
    <text evidence="7">Belongs to the cation transport ATPase (P-type) (TC 3.A.3) family. Type IB subfamily.</text>
</comment>
<dbReference type="SUPFAM" id="SSF55008">
    <property type="entry name" value="HMA, heavy metal-associated domain"/>
    <property type="match status" value="1"/>
</dbReference>
<dbReference type="AlphaFoldDB" id="A0AB34KCJ2"/>
<keyword evidence="7" id="KW-0067">ATP-binding</keyword>